<dbReference type="AlphaFoldDB" id="A0A4Y2LBJ3"/>
<gene>
    <name evidence="1" type="ORF">AVEN_97338_1</name>
</gene>
<proteinExistence type="predicted"/>
<evidence type="ECO:0000313" key="2">
    <source>
        <dbReference type="Proteomes" id="UP000499080"/>
    </source>
</evidence>
<feature type="non-terminal residue" evidence="1">
    <location>
        <position position="18"/>
    </location>
</feature>
<name>A0A4Y2LBJ3_ARAVE</name>
<organism evidence="1 2">
    <name type="scientific">Araneus ventricosus</name>
    <name type="common">Orbweaver spider</name>
    <name type="synonym">Epeira ventricosa</name>
    <dbReference type="NCBI Taxonomy" id="182803"/>
    <lineage>
        <taxon>Eukaryota</taxon>
        <taxon>Metazoa</taxon>
        <taxon>Ecdysozoa</taxon>
        <taxon>Arthropoda</taxon>
        <taxon>Chelicerata</taxon>
        <taxon>Arachnida</taxon>
        <taxon>Araneae</taxon>
        <taxon>Araneomorphae</taxon>
        <taxon>Entelegynae</taxon>
        <taxon>Araneoidea</taxon>
        <taxon>Araneidae</taxon>
        <taxon>Araneus</taxon>
    </lineage>
</organism>
<evidence type="ECO:0000313" key="1">
    <source>
        <dbReference type="EMBL" id="GBN12081.1"/>
    </source>
</evidence>
<comment type="caution">
    <text evidence="1">The sequence shown here is derived from an EMBL/GenBank/DDBJ whole genome shotgun (WGS) entry which is preliminary data.</text>
</comment>
<keyword evidence="2" id="KW-1185">Reference proteome</keyword>
<dbReference type="EMBL" id="BGPR01276332">
    <property type="protein sequence ID" value="GBN12081.1"/>
    <property type="molecule type" value="Genomic_DNA"/>
</dbReference>
<reference evidence="1 2" key="1">
    <citation type="journal article" date="2019" name="Sci. Rep.">
        <title>Orb-weaving spider Araneus ventricosus genome elucidates the spidroin gene catalogue.</title>
        <authorList>
            <person name="Kono N."/>
            <person name="Nakamura H."/>
            <person name="Ohtoshi R."/>
            <person name="Moran D.A.P."/>
            <person name="Shinohara A."/>
            <person name="Yoshida Y."/>
            <person name="Fujiwara M."/>
            <person name="Mori M."/>
            <person name="Tomita M."/>
            <person name="Arakawa K."/>
        </authorList>
    </citation>
    <scope>NUCLEOTIDE SEQUENCE [LARGE SCALE GENOMIC DNA]</scope>
</reference>
<sequence length="18" mass="2146">MVQDIPRLQLRPSRKHDG</sequence>
<protein>
    <submittedName>
        <fullName evidence="1">Uncharacterized protein</fullName>
    </submittedName>
</protein>
<accession>A0A4Y2LBJ3</accession>
<dbReference type="Proteomes" id="UP000499080">
    <property type="component" value="Unassembled WGS sequence"/>
</dbReference>